<dbReference type="EMBL" id="CAJNRE010012514">
    <property type="protein sequence ID" value="CAF2111246.1"/>
    <property type="molecule type" value="Genomic_DNA"/>
</dbReference>
<accession>A0A815D3H5</accession>
<comment type="caution">
    <text evidence="2">The sequence shown here is derived from an EMBL/GenBank/DDBJ whole genome shotgun (WGS) entry which is preliminary data.</text>
</comment>
<dbReference type="Proteomes" id="UP000663834">
    <property type="component" value="Unassembled WGS sequence"/>
</dbReference>
<gene>
    <name evidence="5" type="ORF">BYL167_LOCUS13200</name>
    <name evidence="2" type="ORF">CJN711_LOCUS16499</name>
    <name evidence="6" type="ORF">GIL414_LOCUS12733</name>
    <name evidence="3" type="ORF">KQP761_LOCUS23304</name>
    <name evidence="4" type="ORF">MBJ925_LOCUS24195</name>
    <name evidence="7" type="ORF">SMN809_LOCUS27543</name>
</gene>
<evidence type="ECO:0000313" key="4">
    <source>
        <dbReference type="EMBL" id="CAF2111246.1"/>
    </source>
</evidence>
<evidence type="ECO:0000313" key="8">
    <source>
        <dbReference type="Proteomes" id="UP000663855"/>
    </source>
</evidence>
<reference evidence="2" key="1">
    <citation type="submission" date="2021-02" db="EMBL/GenBank/DDBJ databases">
        <authorList>
            <person name="Nowell W R."/>
        </authorList>
    </citation>
    <scope>NUCLEOTIDE SEQUENCE</scope>
</reference>
<protein>
    <recommendedName>
        <fullName evidence="1">F-box domain-containing protein</fullName>
    </recommendedName>
</protein>
<evidence type="ECO:0000313" key="2">
    <source>
        <dbReference type="EMBL" id="CAF1292405.1"/>
    </source>
</evidence>
<dbReference type="Gene3D" id="3.80.10.10">
    <property type="entry name" value="Ribonuclease Inhibitor"/>
    <property type="match status" value="1"/>
</dbReference>
<evidence type="ECO:0000313" key="5">
    <source>
        <dbReference type="EMBL" id="CAF3991911.1"/>
    </source>
</evidence>
<name>A0A815D3H5_9BILA</name>
<evidence type="ECO:0000259" key="1">
    <source>
        <dbReference type="PROSITE" id="PS50181"/>
    </source>
</evidence>
<evidence type="ECO:0000313" key="3">
    <source>
        <dbReference type="EMBL" id="CAF1610363.1"/>
    </source>
</evidence>
<organism evidence="2 8">
    <name type="scientific">Rotaria magnacalcarata</name>
    <dbReference type="NCBI Taxonomy" id="392030"/>
    <lineage>
        <taxon>Eukaryota</taxon>
        <taxon>Metazoa</taxon>
        <taxon>Spiralia</taxon>
        <taxon>Gnathifera</taxon>
        <taxon>Rotifera</taxon>
        <taxon>Eurotatoria</taxon>
        <taxon>Bdelloidea</taxon>
        <taxon>Philodinida</taxon>
        <taxon>Philodinidae</taxon>
        <taxon>Rotaria</taxon>
    </lineage>
</organism>
<dbReference type="SUPFAM" id="SSF52047">
    <property type="entry name" value="RNI-like"/>
    <property type="match status" value="1"/>
</dbReference>
<dbReference type="PROSITE" id="PS50181">
    <property type="entry name" value="FBOX"/>
    <property type="match status" value="1"/>
</dbReference>
<dbReference type="Proteomes" id="UP000681967">
    <property type="component" value="Unassembled WGS sequence"/>
</dbReference>
<dbReference type="Proteomes" id="UP000681720">
    <property type="component" value="Unassembled WGS sequence"/>
</dbReference>
<dbReference type="EMBL" id="CAJNOV010007637">
    <property type="protein sequence ID" value="CAF1292405.1"/>
    <property type="molecule type" value="Genomic_DNA"/>
</dbReference>
<dbReference type="EMBL" id="CAJOBJ010005019">
    <property type="protein sequence ID" value="CAF4018670.1"/>
    <property type="molecule type" value="Genomic_DNA"/>
</dbReference>
<evidence type="ECO:0000313" key="7">
    <source>
        <dbReference type="EMBL" id="CAF4334871.1"/>
    </source>
</evidence>
<dbReference type="EMBL" id="CAJOBI010043253">
    <property type="protein sequence ID" value="CAF4334871.1"/>
    <property type="molecule type" value="Genomic_DNA"/>
</dbReference>
<feature type="domain" description="F-box" evidence="1">
    <location>
        <begin position="5"/>
        <end position="52"/>
    </location>
</feature>
<dbReference type="EMBL" id="CAJOBH010004494">
    <property type="protein sequence ID" value="CAF3991911.1"/>
    <property type="molecule type" value="Genomic_DNA"/>
</dbReference>
<dbReference type="OrthoDB" id="10045086at2759"/>
<dbReference type="AlphaFoldDB" id="A0A815D3H5"/>
<proteinExistence type="predicted"/>
<sequence length="524" mass="61538">MDQCNIHLLDLPNEILFCILKKLGNVDVLYFLFGIKNQRINALIEDYVFTNILNFVKTSITDDKLDRFCTYILLQKHSYIRKLILDATYMKRILHAGNYPNLTYLEIFNFTQEIGFPNFTTFRHILQHQITDLILHNNDEYCLGKSMKIYNRNIYAHIMDLFENLKHLSIVASSVNEYPFLHLWDWPSAAYFASTLTILCINVFCFKDCLSLLDGRLKQLTTFKVQFHGMFKHMLTSPNIGDLHNLKCFSLTSYDVIWDRHDIVVALLRSMNHLEKLTLYLLIGKDKTFHCDTSPYVDGTYLQNEVLVHMTQLQAFNFYISTENPFNHTVFHISSDDIQQTFTNIKYGETACILDYIDGTRNICHVYSLPFTFTHLKNITTHFPFIVFDTVTHVSAFDSVPFEHEFFMRISQAFPLLKCFSVQNWQWQHGSCDENPLYLVIEFTHLISLDITRAHKSYIEQFLLETKTRLPCLTHLKVDYRDLKDVTKNFTRDATRHNCSKVNRLIVGESTTFSKDFSQYFPSL</sequence>
<dbReference type="EMBL" id="CAJNOW010012469">
    <property type="protein sequence ID" value="CAF1610363.1"/>
    <property type="molecule type" value="Genomic_DNA"/>
</dbReference>
<dbReference type="InterPro" id="IPR001810">
    <property type="entry name" value="F-box_dom"/>
</dbReference>
<dbReference type="Proteomes" id="UP000663855">
    <property type="component" value="Unassembled WGS sequence"/>
</dbReference>
<dbReference type="InterPro" id="IPR032675">
    <property type="entry name" value="LRR_dom_sf"/>
</dbReference>
<dbReference type="Proteomes" id="UP000663824">
    <property type="component" value="Unassembled WGS sequence"/>
</dbReference>
<dbReference type="Proteomes" id="UP000676336">
    <property type="component" value="Unassembled WGS sequence"/>
</dbReference>
<evidence type="ECO:0000313" key="6">
    <source>
        <dbReference type="EMBL" id="CAF4018670.1"/>
    </source>
</evidence>